<comment type="caution">
    <text evidence="1">The sequence shown here is derived from an EMBL/GenBank/DDBJ whole genome shotgun (WGS) entry which is preliminary data.</text>
</comment>
<evidence type="ECO:0000313" key="1">
    <source>
        <dbReference type="EMBL" id="OEH47097.1"/>
    </source>
</evidence>
<reference evidence="1 2" key="1">
    <citation type="submission" date="2016-02" db="EMBL/GenBank/DDBJ databases">
        <title>Secondary metabolites in Legionella.</title>
        <authorList>
            <person name="Tobias N.J."/>
            <person name="Bode H.B."/>
        </authorList>
    </citation>
    <scope>NUCLEOTIDE SEQUENCE [LARGE SCALE GENOMIC DNA]</scope>
    <source>
        <strain evidence="1 2">DSM 19216</strain>
    </source>
</reference>
<protein>
    <submittedName>
        <fullName evidence="1">Uncharacterized protein</fullName>
    </submittedName>
</protein>
<dbReference type="AlphaFoldDB" id="A0A1E5JRE3"/>
<sequence>MSDLVINSHTLSEDLSVDSSVLERLVHPAINPCQKGDLKKTQQSLMVLTDIVKTYHLEGVSSTILKKYRLRYMKEICLLLWEPLAQVSLL</sequence>
<organism evidence="1 2">
    <name type="scientific">Legionella parisiensis</name>
    <dbReference type="NCBI Taxonomy" id="45071"/>
    <lineage>
        <taxon>Bacteria</taxon>
        <taxon>Pseudomonadati</taxon>
        <taxon>Pseudomonadota</taxon>
        <taxon>Gammaproteobacteria</taxon>
        <taxon>Legionellales</taxon>
        <taxon>Legionellaceae</taxon>
        <taxon>Legionella</taxon>
    </lineage>
</organism>
<name>A0A1E5JRE3_9GAMM</name>
<dbReference type="Proteomes" id="UP000095229">
    <property type="component" value="Unassembled WGS sequence"/>
</dbReference>
<keyword evidence="2" id="KW-1185">Reference proteome</keyword>
<evidence type="ECO:0000313" key="2">
    <source>
        <dbReference type="Proteomes" id="UP000095229"/>
    </source>
</evidence>
<dbReference type="EMBL" id="LSOG01000057">
    <property type="protein sequence ID" value="OEH47097.1"/>
    <property type="molecule type" value="Genomic_DNA"/>
</dbReference>
<gene>
    <name evidence="1" type="ORF">lpari_01872</name>
</gene>
<accession>A0A1E5JRE3</accession>
<proteinExistence type="predicted"/>